<comment type="pathway">
    <text evidence="7">Amino-acid biosynthesis; L-methionine biosynthesis via de novo pathway.</text>
</comment>
<dbReference type="UniPathway" id="UPA00193"/>
<dbReference type="InterPro" id="IPR029041">
    <property type="entry name" value="FAD-linked_oxidoreductase-like"/>
</dbReference>
<accession>A0A286RFC5</accession>
<sequence>MTGGATAEPSGLSFRRLLESGGFPIGVEIVSTRGFPANPGDAPPIILARELLSHPRIGWISITDNPGGNPMLPADWIAQFLFNERDRIVIHMTCKDTNRAGLESLAWRLAAEGLHNVLALTGDYPTAGFGGKPQGVFDLDSVGLIALLKAMNEGLSVTTRPGKRETLPPTRFYIGCAVSPFKRYERELVPQYFKLVRKIATGAEWVITQLGYDMRKYHEVKLFLQARGISGIPAIGNVYLLTKTVAKLFHDRQLPGCVVTDELWELCQKYAAGPDRGKKFFAELAAKQLAVLRGLGFAAGYLGGIHKLESLEEVLRHLDSFAPDDWRQFLKEIQFSFPDEFFFFEHEPETGLSGPEKINRQYLESLRKPRRSRYVTLGYRLSRLVHRLAFTRGKGLWNLAQRLYQRWAGKPRPPAPARVLYGLEKFSKYVMYGCQDCGDCSLPDCAYICPKRWCSKCSRNGPCGGSVDGECELRNKECLWAIVYERLKAYGESEEMLSGPPVLYNAELAHTSSWANTYLNRDHHGVTEKRDLGQDTSGGANTHGE</sequence>
<evidence type="ECO:0000256" key="4">
    <source>
        <dbReference type="ARBA" id="ARBA00022630"/>
    </source>
</evidence>
<dbReference type="GO" id="GO:0009086">
    <property type="term" value="P:methionine biosynthetic process"/>
    <property type="evidence" value="ECO:0007669"/>
    <property type="project" value="TreeGrafter"/>
</dbReference>
<dbReference type="EMBL" id="CP018477">
    <property type="protein sequence ID" value="ASV74653.1"/>
    <property type="molecule type" value="Genomic_DNA"/>
</dbReference>
<keyword evidence="6 9" id="KW-0560">Oxidoreductase</keyword>
<proteinExistence type="inferred from homology"/>
<feature type="compositionally biased region" description="Polar residues" evidence="10">
    <location>
        <begin position="534"/>
        <end position="545"/>
    </location>
</feature>
<keyword evidence="5 9" id="KW-0274">FAD</keyword>
<dbReference type="Proteomes" id="UP000215086">
    <property type="component" value="Chromosome"/>
</dbReference>
<evidence type="ECO:0000256" key="3">
    <source>
        <dbReference type="ARBA" id="ARBA00006743"/>
    </source>
</evidence>
<gene>
    <name evidence="12" type="ORF">THTE_2051</name>
</gene>
<dbReference type="Pfam" id="PF02219">
    <property type="entry name" value="MTHFR"/>
    <property type="match status" value="1"/>
</dbReference>
<comment type="cofactor">
    <cofactor evidence="1 9">
        <name>FAD</name>
        <dbReference type="ChEBI" id="CHEBI:57692"/>
    </cofactor>
</comment>
<protein>
    <recommendedName>
        <fullName evidence="9">Methylenetetrahydrofolate reductase</fullName>
    </recommendedName>
</protein>
<dbReference type="PANTHER" id="PTHR45754:SF3">
    <property type="entry name" value="METHYLENETETRAHYDROFOLATE REDUCTASE (NADPH)"/>
    <property type="match status" value="1"/>
</dbReference>
<evidence type="ECO:0000256" key="6">
    <source>
        <dbReference type="ARBA" id="ARBA00023002"/>
    </source>
</evidence>
<dbReference type="GO" id="GO:0005829">
    <property type="term" value="C:cytosol"/>
    <property type="evidence" value="ECO:0007669"/>
    <property type="project" value="TreeGrafter"/>
</dbReference>
<evidence type="ECO:0000256" key="10">
    <source>
        <dbReference type="SAM" id="MobiDB-lite"/>
    </source>
</evidence>
<comment type="similarity">
    <text evidence="3 9">Belongs to the methylenetetrahydrofolate reductase family.</text>
</comment>
<dbReference type="GO" id="GO:0035999">
    <property type="term" value="P:tetrahydrofolate interconversion"/>
    <property type="evidence" value="ECO:0007669"/>
    <property type="project" value="UniProtKB-UniPathway"/>
</dbReference>
<comment type="catalytic activity">
    <reaction evidence="8">
        <text>(6S)-5-methyl-5,6,7,8-tetrahydrofolate + NAD(+) = (6R)-5,10-methylene-5,6,7,8-tetrahydrofolate + NADH + H(+)</text>
        <dbReference type="Rhea" id="RHEA:19821"/>
        <dbReference type="ChEBI" id="CHEBI:15378"/>
        <dbReference type="ChEBI" id="CHEBI:15636"/>
        <dbReference type="ChEBI" id="CHEBI:18608"/>
        <dbReference type="ChEBI" id="CHEBI:57540"/>
        <dbReference type="ChEBI" id="CHEBI:57945"/>
        <dbReference type="EC" id="1.5.1.54"/>
    </reaction>
    <physiologicalReaction direction="right-to-left" evidence="8">
        <dbReference type="Rhea" id="RHEA:19823"/>
    </physiologicalReaction>
</comment>
<evidence type="ECO:0000256" key="1">
    <source>
        <dbReference type="ARBA" id="ARBA00001974"/>
    </source>
</evidence>
<keyword evidence="13" id="KW-1185">Reference proteome</keyword>
<dbReference type="RefSeq" id="WP_095414913.1">
    <property type="nucleotide sequence ID" value="NZ_CP018477.1"/>
</dbReference>
<dbReference type="Pfam" id="PF12225">
    <property type="entry name" value="DUF5981"/>
    <property type="match status" value="1"/>
</dbReference>
<dbReference type="SUPFAM" id="SSF51730">
    <property type="entry name" value="FAD-linked oxidoreductase"/>
    <property type="match status" value="1"/>
</dbReference>
<dbReference type="InterPro" id="IPR003171">
    <property type="entry name" value="Mehydrof_redctse-like"/>
</dbReference>
<evidence type="ECO:0000256" key="5">
    <source>
        <dbReference type="ARBA" id="ARBA00022827"/>
    </source>
</evidence>
<evidence type="ECO:0000313" key="12">
    <source>
        <dbReference type="EMBL" id="ASV74653.1"/>
    </source>
</evidence>
<name>A0A286RFC5_9BACT</name>
<evidence type="ECO:0000313" key="13">
    <source>
        <dbReference type="Proteomes" id="UP000215086"/>
    </source>
</evidence>
<evidence type="ECO:0000259" key="11">
    <source>
        <dbReference type="Pfam" id="PF12225"/>
    </source>
</evidence>
<keyword evidence="4 9" id="KW-0285">Flavoprotein</keyword>
<dbReference type="Gene3D" id="3.20.20.220">
    <property type="match status" value="1"/>
</dbReference>
<dbReference type="GO" id="GO:0071949">
    <property type="term" value="F:FAD binding"/>
    <property type="evidence" value="ECO:0007669"/>
    <property type="project" value="TreeGrafter"/>
</dbReference>
<evidence type="ECO:0000256" key="9">
    <source>
        <dbReference type="RuleBase" id="RU003862"/>
    </source>
</evidence>
<organism evidence="12 13">
    <name type="scientific">Thermogutta terrifontis</name>
    <dbReference type="NCBI Taxonomy" id="1331910"/>
    <lineage>
        <taxon>Bacteria</taxon>
        <taxon>Pseudomonadati</taxon>
        <taxon>Planctomycetota</taxon>
        <taxon>Planctomycetia</taxon>
        <taxon>Pirellulales</taxon>
        <taxon>Thermoguttaceae</taxon>
        <taxon>Thermogutta</taxon>
    </lineage>
</organism>
<evidence type="ECO:0000256" key="2">
    <source>
        <dbReference type="ARBA" id="ARBA00004777"/>
    </source>
</evidence>
<comment type="pathway">
    <text evidence="2 9">One-carbon metabolism; tetrahydrofolate interconversion.</text>
</comment>
<dbReference type="OrthoDB" id="270412at2"/>
<dbReference type="GO" id="GO:0106312">
    <property type="term" value="F:methylenetetrahydrofolate reductase (NADH) activity"/>
    <property type="evidence" value="ECO:0007669"/>
    <property type="project" value="UniProtKB-EC"/>
</dbReference>
<evidence type="ECO:0000256" key="7">
    <source>
        <dbReference type="ARBA" id="ARBA00034478"/>
    </source>
</evidence>
<dbReference type="AlphaFoldDB" id="A0A286RFC5"/>
<reference evidence="12 13" key="1">
    <citation type="journal article" name="Front. Microbiol.">
        <title>Sugar Metabolism of the First Thermophilic Planctomycete Thermogutta terrifontis: Comparative Genomic and Transcriptomic Approaches.</title>
        <authorList>
            <person name="Elcheninov A.G."/>
            <person name="Menzel P."/>
            <person name="Gudbergsdottir S.R."/>
            <person name="Slesarev A.I."/>
            <person name="Kadnikov V.V."/>
            <person name="Krogh A."/>
            <person name="Bonch-Osmolovskaya E.A."/>
            <person name="Peng X."/>
            <person name="Kublanov I.V."/>
        </authorList>
    </citation>
    <scope>NUCLEOTIDE SEQUENCE [LARGE SCALE GENOMIC DNA]</scope>
    <source>
        <strain evidence="12 13">R1</strain>
    </source>
</reference>
<dbReference type="PANTHER" id="PTHR45754">
    <property type="entry name" value="METHYLENETETRAHYDROFOLATE REDUCTASE"/>
    <property type="match status" value="1"/>
</dbReference>
<dbReference type="InterPro" id="IPR022026">
    <property type="entry name" value="DUF5981"/>
</dbReference>
<feature type="domain" description="Methylene-tetrahydrofolate reductase C-terminal-like" evidence="11">
    <location>
        <begin position="419"/>
        <end position="496"/>
    </location>
</feature>
<dbReference type="KEGG" id="ttf:THTE_2051"/>
<evidence type="ECO:0000256" key="8">
    <source>
        <dbReference type="ARBA" id="ARBA00048628"/>
    </source>
</evidence>
<feature type="region of interest" description="Disordered" evidence="10">
    <location>
        <begin position="526"/>
        <end position="545"/>
    </location>
</feature>